<dbReference type="InterPro" id="IPR013783">
    <property type="entry name" value="Ig-like_fold"/>
</dbReference>
<feature type="domain" description="Glycoside hydrolase family 2" evidence="8">
    <location>
        <begin position="706"/>
        <end position="806"/>
    </location>
</feature>
<dbReference type="Proteomes" id="UP000033956">
    <property type="component" value="Unassembled WGS sequence"/>
</dbReference>
<proteinExistence type="inferred from homology"/>
<dbReference type="PANTHER" id="PTHR42732:SF1">
    <property type="entry name" value="BETA-MANNOSIDASE"/>
    <property type="match status" value="1"/>
</dbReference>
<evidence type="ECO:0000259" key="8">
    <source>
        <dbReference type="Pfam" id="PF18565"/>
    </source>
</evidence>
<dbReference type="SUPFAM" id="SSF49785">
    <property type="entry name" value="Galactose-binding domain-like"/>
    <property type="match status" value="1"/>
</dbReference>
<sequence>MTSYDFNHDWTVGPQVSPFARLTQTTKPKQITLPHDALISEPRSADNPGKGAFFPSGGYAYNKTFDVPEEWRSKSVWLRFDGVYRDAMVFINDGFAAHQANGYAPFDVLASPFLVYGQSNSIRVEARTHDDSRWYAGAGIYRDVVLDVRELLHIVPGAIHVTTPDIDAERAVVEAVAPVANRTNETRTVRARLTIRDASGGVVASDDAPITIPAGGEAIVRLRAYVAVPNLWSVDDPYLYAAAIELREGDAVAFDEERVSLGIRALQLDPKRGLSINGESVKLRGACIHHDNGVLGTAVYADAELRKIRKLKEAGFNAIRSAHNIMSTAMLDACDEVGMLVMDEVYDVWTVQKSSFDSTISFAESWVKDIDAMVRRDRNHPSVILYSIGNEIPETGNRHGAGISRAMVDRIRALDPHRYTTNGVNGFVSVLDDVLKMMAMGVMGGGEDSAPSGGVNDVMASSADGMNQLNRSDLVTRRTEEAFATLDVAGLNYGDARYALDADLFPNRIIVGSETYPGRIATNWPLVLEHSHVLGDFTWVGWDYLGEVGIGRPRWEGEDLALEAEYPWLTAWTGDLDITGFRRPASFFREIVFGLRAEPYIAVRRPQNRHLRQLTGTWSWSDTVGSWAWDLEPGSPMTVEVYADGDEVELLLGDTSLGRQQAGVDAGYLARFDVAYAASDLTAVSYRDGVEAGRFTLHPAVGEPSLTVTPESQAARLATGSLIYVPIELTDTAGTLVTSVDRPVSIEISGPAELVGYGSARPDNVETYGQTRHTTFEGRLLAVLRPTGEGSVRIAASAEGLAPADATVAVTA</sequence>
<feature type="domain" description="DUF4982" evidence="7">
    <location>
        <begin position="634"/>
        <end position="691"/>
    </location>
</feature>
<evidence type="ECO:0000259" key="4">
    <source>
        <dbReference type="Pfam" id="PF00703"/>
    </source>
</evidence>
<dbReference type="STRING" id="92835.RS81_03298"/>
<evidence type="ECO:0000256" key="1">
    <source>
        <dbReference type="ARBA" id="ARBA00007401"/>
    </source>
</evidence>
<accession>A0A0M2GV24</accession>
<dbReference type="PANTHER" id="PTHR42732">
    <property type="entry name" value="BETA-GALACTOSIDASE"/>
    <property type="match status" value="1"/>
</dbReference>
<dbReference type="EC" id="3.2.1.23" evidence="9"/>
<dbReference type="PATRIC" id="fig|92835.4.peg.3330"/>
<dbReference type="Gene3D" id="2.60.120.260">
    <property type="entry name" value="Galactose-binding domain-like"/>
    <property type="match status" value="1"/>
</dbReference>
<name>A0A0M2GV24_9MICO</name>
<dbReference type="GO" id="GO:0005975">
    <property type="term" value="P:carbohydrate metabolic process"/>
    <property type="evidence" value="ECO:0007669"/>
    <property type="project" value="InterPro"/>
</dbReference>
<dbReference type="InterPro" id="IPR051913">
    <property type="entry name" value="GH2_Domain-Containing"/>
</dbReference>
<dbReference type="GO" id="GO:0004565">
    <property type="term" value="F:beta-galactosidase activity"/>
    <property type="evidence" value="ECO:0007669"/>
    <property type="project" value="UniProtKB-EC"/>
</dbReference>
<dbReference type="InterPro" id="IPR006101">
    <property type="entry name" value="Glyco_hydro_2"/>
</dbReference>
<feature type="domain" description="Glycoside hydrolase family 2 catalytic" evidence="5">
    <location>
        <begin position="274"/>
        <end position="426"/>
    </location>
</feature>
<reference evidence="9 10" key="1">
    <citation type="submission" date="2015-02" db="EMBL/GenBank/DDBJ databases">
        <title>Draft genome sequences of ten Microbacterium spp. with emphasis on heavy metal contaminated environments.</title>
        <authorList>
            <person name="Corretto E."/>
        </authorList>
    </citation>
    <scope>NUCLEOTIDE SEQUENCE [LARGE SCALE GENOMIC DNA]</scope>
    <source>
        <strain evidence="9 10">DSM 12510</strain>
    </source>
</reference>
<dbReference type="InterPro" id="IPR006104">
    <property type="entry name" value="Glyco_hydro_2_N"/>
</dbReference>
<feature type="domain" description="Glycosyl hydrolases family 2 sugar binding" evidence="6">
    <location>
        <begin position="59"/>
        <end position="146"/>
    </location>
</feature>
<dbReference type="OrthoDB" id="9762066at2"/>
<dbReference type="InterPro" id="IPR006102">
    <property type="entry name" value="Ig-like_GH2"/>
</dbReference>
<dbReference type="AlphaFoldDB" id="A0A0M2GV24"/>
<dbReference type="Pfam" id="PF18565">
    <property type="entry name" value="Glyco_hydro2_C5"/>
    <property type="match status" value="1"/>
</dbReference>
<dbReference type="SUPFAM" id="SSF51445">
    <property type="entry name" value="(Trans)glycosidases"/>
    <property type="match status" value="1"/>
</dbReference>
<dbReference type="SUPFAM" id="SSF49303">
    <property type="entry name" value="beta-Galactosidase/glucuronidase domain"/>
    <property type="match status" value="1"/>
</dbReference>
<dbReference type="InterPro" id="IPR006103">
    <property type="entry name" value="Glyco_hydro_2_cat"/>
</dbReference>
<evidence type="ECO:0000256" key="3">
    <source>
        <dbReference type="ARBA" id="ARBA00023295"/>
    </source>
</evidence>
<dbReference type="InterPro" id="IPR017853">
    <property type="entry name" value="GH"/>
</dbReference>
<dbReference type="Pfam" id="PF02836">
    <property type="entry name" value="Glyco_hydro_2_C"/>
    <property type="match status" value="1"/>
</dbReference>
<dbReference type="EMBL" id="JYIZ01000057">
    <property type="protein sequence ID" value="KJL37541.1"/>
    <property type="molecule type" value="Genomic_DNA"/>
</dbReference>
<comment type="similarity">
    <text evidence="1">Belongs to the glycosyl hydrolase 2 family.</text>
</comment>
<dbReference type="Gene3D" id="3.20.20.80">
    <property type="entry name" value="Glycosidases"/>
    <property type="match status" value="1"/>
</dbReference>
<dbReference type="Pfam" id="PF16355">
    <property type="entry name" value="DUF4982"/>
    <property type="match status" value="1"/>
</dbReference>
<organism evidence="9 10">
    <name type="scientific">Microbacterium terrae</name>
    <dbReference type="NCBI Taxonomy" id="69369"/>
    <lineage>
        <taxon>Bacteria</taxon>
        <taxon>Bacillati</taxon>
        <taxon>Actinomycetota</taxon>
        <taxon>Actinomycetes</taxon>
        <taxon>Micrococcales</taxon>
        <taxon>Microbacteriaceae</taxon>
        <taxon>Microbacterium</taxon>
    </lineage>
</organism>
<dbReference type="Pfam" id="PF02837">
    <property type="entry name" value="Glyco_hydro_2_N"/>
    <property type="match status" value="1"/>
</dbReference>
<protein>
    <submittedName>
        <fullName evidence="9">Beta-galactosidase</fullName>
        <ecNumber evidence="9">3.2.1.23</ecNumber>
    </submittedName>
</protein>
<dbReference type="PRINTS" id="PR00132">
    <property type="entry name" value="GLHYDRLASE2"/>
</dbReference>
<dbReference type="RefSeq" id="WP_045277184.1">
    <property type="nucleotide sequence ID" value="NZ_BAAAUP010000002.1"/>
</dbReference>
<keyword evidence="3 9" id="KW-0326">Glycosidase</keyword>
<feature type="domain" description="Glycoside hydrolase family 2 immunoglobulin-like beta-sandwich" evidence="4">
    <location>
        <begin position="162"/>
        <end position="264"/>
    </location>
</feature>
<dbReference type="Pfam" id="PF00703">
    <property type="entry name" value="Glyco_hydro_2"/>
    <property type="match status" value="1"/>
</dbReference>
<dbReference type="InterPro" id="IPR040605">
    <property type="entry name" value="Glyco_hydro2_dom5"/>
</dbReference>
<keyword evidence="2 9" id="KW-0378">Hydrolase</keyword>
<dbReference type="InterPro" id="IPR032311">
    <property type="entry name" value="DUF4982"/>
</dbReference>
<evidence type="ECO:0000256" key="2">
    <source>
        <dbReference type="ARBA" id="ARBA00022801"/>
    </source>
</evidence>
<gene>
    <name evidence="9" type="primary">lacZ_7</name>
    <name evidence="9" type="ORF">RS81_03298</name>
</gene>
<dbReference type="InterPro" id="IPR036156">
    <property type="entry name" value="Beta-gal/glucu_dom_sf"/>
</dbReference>
<dbReference type="InterPro" id="IPR008979">
    <property type="entry name" value="Galactose-bd-like_sf"/>
</dbReference>
<evidence type="ECO:0000313" key="10">
    <source>
        <dbReference type="Proteomes" id="UP000033956"/>
    </source>
</evidence>
<dbReference type="Gene3D" id="2.60.40.10">
    <property type="entry name" value="Immunoglobulins"/>
    <property type="match status" value="3"/>
</dbReference>
<comment type="caution">
    <text evidence="9">The sequence shown here is derived from an EMBL/GenBank/DDBJ whole genome shotgun (WGS) entry which is preliminary data.</text>
</comment>
<evidence type="ECO:0000259" key="5">
    <source>
        <dbReference type="Pfam" id="PF02836"/>
    </source>
</evidence>
<keyword evidence="10" id="KW-1185">Reference proteome</keyword>
<evidence type="ECO:0000313" key="9">
    <source>
        <dbReference type="EMBL" id="KJL37541.1"/>
    </source>
</evidence>
<evidence type="ECO:0000259" key="6">
    <source>
        <dbReference type="Pfam" id="PF02837"/>
    </source>
</evidence>
<evidence type="ECO:0000259" key="7">
    <source>
        <dbReference type="Pfam" id="PF16355"/>
    </source>
</evidence>